<reference evidence="2 3" key="1">
    <citation type="submission" date="2018-05" db="EMBL/GenBank/DDBJ databases">
        <authorList>
            <person name="Datahose"/>
        </authorList>
    </citation>
    <scope>NUCLEOTIDE SEQUENCE</scope>
</reference>
<evidence type="ECO:0000313" key="2">
    <source>
        <dbReference type="Ensembl" id="ENSACLP00000047196.1"/>
    </source>
</evidence>
<reference evidence="3" key="2">
    <citation type="submission" date="2023-03" db="EMBL/GenBank/DDBJ databases">
        <authorList>
            <consortium name="Wellcome Sanger Institute Data Sharing"/>
        </authorList>
    </citation>
    <scope>NUCLEOTIDE SEQUENCE [LARGE SCALE GENOMIC DNA]</scope>
</reference>
<sequence>PGPASPGPASPGPLHRLLCRRHCLPRGRPPELFRRRRCRPHGRPLELHCVWAVFLGFGVCCALLLFSVVKGNYTAVLQAKKARSSTNRSKLEKHILDFINDNDKGDVDDAILWESMKAVIRGHIISFSSAKRKSQEMALKDLESNIQQLEQTYQSSPKIELLGKITKLKCEYNSLLSKQVCLQITKCKQTFF</sequence>
<reference evidence="2" key="3">
    <citation type="submission" date="2025-08" db="UniProtKB">
        <authorList>
            <consortium name="Ensembl"/>
        </authorList>
    </citation>
    <scope>IDENTIFICATION</scope>
</reference>
<dbReference type="AlphaFoldDB" id="A0AAX7SYA0"/>
<keyword evidence="1" id="KW-1133">Transmembrane helix</keyword>
<keyword evidence="1" id="KW-0472">Membrane</keyword>
<evidence type="ECO:0000256" key="1">
    <source>
        <dbReference type="SAM" id="Phobius"/>
    </source>
</evidence>
<keyword evidence="3" id="KW-1185">Reference proteome</keyword>
<name>A0AAX7SYA0_ASTCA</name>
<organism evidence="2 3">
    <name type="scientific">Astatotilapia calliptera</name>
    <name type="common">Eastern happy</name>
    <name type="synonym">Chromis callipterus</name>
    <dbReference type="NCBI Taxonomy" id="8154"/>
    <lineage>
        <taxon>Eukaryota</taxon>
        <taxon>Metazoa</taxon>
        <taxon>Chordata</taxon>
        <taxon>Craniata</taxon>
        <taxon>Vertebrata</taxon>
        <taxon>Euteleostomi</taxon>
        <taxon>Actinopterygii</taxon>
        <taxon>Neopterygii</taxon>
        <taxon>Teleostei</taxon>
        <taxon>Neoteleostei</taxon>
        <taxon>Acanthomorphata</taxon>
        <taxon>Ovalentaria</taxon>
        <taxon>Cichlomorphae</taxon>
        <taxon>Cichliformes</taxon>
        <taxon>Cichlidae</taxon>
        <taxon>African cichlids</taxon>
        <taxon>Pseudocrenilabrinae</taxon>
        <taxon>Haplochromini</taxon>
        <taxon>Astatotilapia</taxon>
    </lineage>
</organism>
<dbReference type="Proteomes" id="UP000265100">
    <property type="component" value="Chromosome 2"/>
</dbReference>
<reference evidence="2" key="4">
    <citation type="submission" date="2025-09" db="UniProtKB">
        <authorList>
            <consortium name="Ensembl"/>
        </authorList>
    </citation>
    <scope>IDENTIFICATION</scope>
</reference>
<proteinExistence type="predicted"/>
<feature type="transmembrane region" description="Helical" evidence="1">
    <location>
        <begin position="45"/>
        <end position="69"/>
    </location>
</feature>
<accession>A0AAX7SYA0</accession>
<gene>
    <name evidence="2" type="primary">OARD1</name>
</gene>
<protein>
    <submittedName>
        <fullName evidence="2">Uncharacterized protein</fullName>
    </submittedName>
</protein>
<dbReference type="Ensembl" id="ENSACLT00000078704.1">
    <property type="protein sequence ID" value="ENSACLP00000047196.1"/>
    <property type="gene ID" value="ENSACLG00000040169.1"/>
</dbReference>
<evidence type="ECO:0000313" key="3">
    <source>
        <dbReference type="Proteomes" id="UP000265100"/>
    </source>
</evidence>
<keyword evidence="1" id="KW-0812">Transmembrane</keyword>